<dbReference type="GO" id="GO:0003677">
    <property type="term" value="F:DNA binding"/>
    <property type="evidence" value="ECO:0007669"/>
    <property type="project" value="InterPro"/>
</dbReference>
<feature type="domain" description="Helix-turn-helix" evidence="1">
    <location>
        <begin position="5"/>
        <end position="55"/>
    </location>
</feature>
<dbReference type="InterPro" id="IPR036388">
    <property type="entry name" value="WH-like_DNA-bd_sf"/>
</dbReference>
<name>A0A537J934_9BACT</name>
<reference evidence="2 3" key="1">
    <citation type="journal article" date="2019" name="Nat. Microbiol.">
        <title>Mediterranean grassland soil C-N compound turnover is dependent on rainfall and depth, and is mediated by genomically divergent microorganisms.</title>
        <authorList>
            <person name="Diamond S."/>
            <person name="Andeer P.F."/>
            <person name="Li Z."/>
            <person name="Crits-Christoph A."/>
            <person name="Burstein D."/>
            <person name="Anantharaman K."/>
            <person name="Lane K.R."/>
            <person name="Thomas B.C."/>
            <person name="Pan C."/>
            <person name="Northen T.R."/>
            <person name="Banfield J.F."/>
        </authorList>
    </citation>
    <scope>NUCLEOTIDE SEQUENCE [LARGE SCALE GENOMIC DNA]</scope>
    <source>
        <strain evidence="2">NP_7</strain>
    </source>
</reference>
<dbReference type="InterPro" id="IPR041657">
    <property type="entry name" value="HTH_17"/>
</dbReference>
<dbReference type="InterPro" id="IPR009061">
    <property type="entry name" value="DNA-bd_dom_put_sf"/>
</dbReference>
<protein>
    <submittedName>
        <fullName evidence="2">Helix-turn-helix domain-containing protein</fullName>
    </submittedName>
</protein>
<dbReference type="Proteomes" id="UP000320048">
    <property type="component" value="Unassembled WGS sequence"/>
</dbReference>
<dbReference type="Pfam" id="PF12728">
    <property type="entry name" value="HTH_17"/>
    <property type="match status" value="1"/>
</dbReference>
<dbReference type="NCBIfam" id="TIGR01764">
    <property type="entry name" value="excise"/>
    <property type="match status" value="1"/>
</dbReference>
<dbReference type="EMBL" id="VBAO01000247">
    <property type="protein sequence ID" value="TMI80005.1"/>
    <property type="molecule type" value="Genomic_DNA"/>
</dbReference>
<dbReference type="AlphaFoldDB" id="A0A537J934"/>
<evidence type="ECO:0000313" key="2">
    <source>
        <dbReference type="EMBL" id="TMI80005.1"/>
    </source>
</evidence>
<dbReference type="SUPFAM" id="SSF46955">
    <property type="entry name" value="Putative DNA-binding domain"/>
    <property type="match status" value="1"/>
</dbReference>
<sequence>MTKRFLTPQEVAELLRVSSAAIHRLLRRGDLPAVRVGRAWRVEDGELQRWLRRRRSPNAPRANSRGELCLCGCGRHTITPEARFLPGHDGKLVHRLMADDGLTFDAARKAVRQIQRPRVQERLF</sequence>
<evidence type="ECO:0000313" key="3">
    <source>
        <dbReference type="Proteomes" id="UP000320048"/>
    </source>
</evidence>
<organism evidence="2 3">
    <name type="scientific">Candidatus Segetimicrobium genomatis</name>
    <dbReference type="NCBI Taxonomy" id="2569760"/>
    <lineage>
        <taxon>Bacteria</taxon>
        <taxon>Bacillati</taxon>
        <taxon>Candidatus Sysuimicrobiota</taxon>
        <taxon>Candidatus Sysuimicrobiia</taxon>
        <taxon>Candidatus Sysuimicrobiales</taxon>
        <taxon>Candidatus Segetimicrobiaceae</taxon>
        <taxon>Candidatus Segetimicrobium</taxon>
    </lineage>
</organism>
<proteinExistence type="predicted"/>
<dbReference type="InterPro" id="IPR010093">
    <property type="entry name" value="SinI_DNA-bd"/>
</dbReference>
<dbReference type="Gene3D" id="1.10.10.10">
    <property type="entry name" value="Winged helix-like DNA-binding domain superfamily/Winged helix DNA-binding domain"/>
    <property type="match status" value="1"/>
</dbReference>
<accession>A0A537J934</accession>
<gene>
    <name evidence="2" type="ORF">E6H04_09430</name>
</gene>
<evidence type="ECO:0000259" key="1">
    <source>
        <dbReference type="Pfam" id="PF12728"/>
    </source>
</evidence>
<comment type="caution">
    <text evidence="2">The sequence shown here is derived from an EMBL/GenBank/DDBJ whole genome shotgun (WGS) entry which is preliminary data.</text>
</comment>